<sequence>MSKKVFISYAWGNSEHQQWIVDLATRLMNDSVDVVLDRWSLQDGHDIHSFMETMVKAKDIFRVLIVSDKTYTEKSNDRAGGVGTETQIITPNIYSKQEQVKFIPLVRERDEDGHAFLPVYLQSRKYIDFSREEDFENSYEELLRNILETPSLPKPKLGIKAPSYITDSVVNLAETHNKLKTINNQINKNGKVAYRELKSFIEIFQDKLWDFELVNTPTDIIGYGEKLYDTLKSYKPLKEDFVQFIEILASNELDNSDELLIEFFETAPFYDSPREHEGSWSPARFDIFKVIFHELFLYAIAAALKNKNYKLVADLLHTKYYKKEKYARKTEASKFTFIGGYHEYLEQYFSREHKKITGFGEYIIMNLCENFKKTDLILADMVCYFVSYLKIVDYETWFPYTYIYGESQPINFFAKMTSKKHFDNVKEIFDIKGAIELKNILTTYKSENNDHIRYGGNGYSKVPSIHELVNPDTIASER</sequence>
<dbReference type="PROSITE" id="PS51534">
    <property type="entry name" value="SEFIR"/>
    <property type="match status" value="1"/>
</dbReference>
<dbReference type="GO" id="GO:0007165">
    <property type="term" value="P:signal transduction"/>
    <property type="evidence" value="ECO:0007669"/>
    <property type="project" value="InterPro"/>
</dbReference>
<evidence type="ECO:0000313" key="4">
    <source>
        <dbReference type="Proteomes" id="UP000186106"/>
    </source>
</evidence>
<dbReference type="InterPro" id="IPR000157">
    <property type="entry name" value="TIR_dom"/>
</dbReference>
<dbReference type="KEGG" id="cjt:EG359_05770"/>
<organism evidence="3 4">
    <name type="scientific">Chryseobacterium joostei</name>
    <dbReference type="NCBI Taxonomy" id="112234"/>
    <lineage>
        <taxon>Bacteria</taxon>
        <taxon>Pseudomonadati</taxon>
        <taxon>Bacteroidota</taxon>
        <taxon>Flavobacteriia</taxon>
        <taxon>Flavobacteriales</taxon>
        <taxon>Weeksellaceae</taxon>
        <taxon>Chryseobacterium group</taxon>
        <taxon>Chryseobacterium</taxon>
    </lineage>
</organism>
<proteinExistence type="predicted"/>
<evidence type="ECO:0000313" key="3">
    <source>
        <dbReference type="EMBL" id="SIS28207.1"/>
    </source>
</evidence>
<protein>
    <submittedName>
        <fullName evidence="3">SEFIR domain-containing protein</fullName>
    </submittedName>
</protein>
<evidence type="ECO:0000313" key="2">
    <source>
        <dbReference type="EMBL" id="AZA99139.1"/>
    </source>
</evidence>
<accession>A0A1N7HTN0</accession>
<dbReference type="RefSeq" id="WP_076351118.1">
    <property type="nucleotide sequence ID" value="NZ_CP033926.1"/>
</dbReference>
<reference evidence="2 5" key="2">
    <citation type="submission" date="2018-11" db="EMBL/GenBank/DDBJ databases">
        <title>Proposal to divide the Flavobacteriaceae and reorganize its genera based on Amino Acid Identity values calculated from whole genome sequences.</title>
        <authorList>
            <person name="Nicholson A.C."/>
            <person name="Gulvik C.A."/>
            <person name="Whitney A.M."/>
            <person name="Humrighouse B.W."/>
            <person name="Bell M."/>
            <person name="Holmes B."/>
            <person name="Steigerwalt A.G."/>
            <person name="Villarma A."/>
            <person name="Sheth M."/>
            <person name="Batra D."/>
            <person name="Pryor J."/>
            <person name="Bernardet J.-F."/>
            <person name="Hugo C."/>
            <person name="Kampfer P."/>
            <person name="Newman J."/>
            <person name="McQuiston J.R."/>
        </authorList>
    </citation>
    <scope>NUCLEOTIDE SEQUENCE [LARGE SCALE GENOMIC DNA]</scope>
    <source>
        <strain evidence="2 5">DSM 16927</strain>
    </source>
</reference>
<name>A0A1N7HTN0_9FLAO</name>
<dbReference type="InterPro" id="IPR035897">
    <property type="entry name" value="Toll_tir_struct_dom_sf"/>
</dbReference>
<feature type="domain" description="SEFIR" evidence="1">
    <location>
        <begin position="2"/>
        <end position="138"/>
    </location>
</feature>
<dbReference type="Pfam" id="PF13676">
    <property type="entry name" value="TIR_2"/>
    <property type="match status" value="1"/>
</dbReference>
<dbReference type="OrthoDB" id="5149141at2"/>
<dbReference type="EMBL" id="FTNZ01000001">
    <property type="protein sequence ID" value="SIS28207.1"/>
    <property type="molecule type" value="Genomic_DNA"/>
</dbReference>
<gene>
    <name evidence="2" type="ORF">EG359_05770</name>
    <name evidence="3" type="ORF">SAMN05421768_101206</name>
</gene>
<dbReference type="Proteomes" id="UP000279541">
    <property type="component" value="Chromosome"/>
</dbReference>
<reference evidence="3 4" key="1">
    <citation type="submission" date="2017-01" db="EMBL/GenBank/DDBJ databases">
        <authorList>
            <person name="Mah S.A."/>
            <person name="Swanson W.J."/>
            <person name="Moy G.W."/>
            <person name="Vacquier V.D."/>
        </authorList>
    </citation>
    <scope>NUCLEOTIDE SEQUENCE [LARGE SCALE GENOMIC DNA]</scope>
    <source>
        <strain evidence="3 4">DSM 16927</strain>
    </source>
</reference>
<dbReference type="AlphaFoldDB" id="A0A1N7HTN0"/>
<dbReference type="InterPro" id="IPR013568">
    <property type="entry name" value="SEFIR_dom"/>
</dbReference>
<dbReference type="Proteomes" id="UP000186106">
    <property type="component" value="Unassembled WGS sequence"/>
</dbReference>
<evidence type="ECO:0000313" key="5">
    <source>
        <dbReference type="Proteomes" id="UP000279541"/>
    </source>
</evidence>
<dbReference type="Gene3D" id="3.40.50.10140">
    <property type="entry name" value="Toll/interleukin-1 receptor homology (TIR) domain"/>
    <property type="match status" value="1"/>
</dbReference>
<evidence type="ECO:0000259" key="1">
    <source>
        <dbReference type="PROSITE" id="PS51534"/>
    </source>
</evidence>
<keyword evidence="5" id="KW-1185">Reference proteome</keyword>
<dbReference type="EMBL" id="CP033926">
    <property type="protein sequence ID" value="AZA99139.1"/>
    <property type="molecule type" value="Genomic_DNA"/>
</dbReference>